<dbReference type="GO" id="GO:0010411">
    <property type="term" value="P:xyloglucan metabolic process"/>
    <property type="evidence" value="ECO:0007669"/>
    <property type="project" value="TreeGrafter"/>
</dbReference>
<proteinExistence type="predicted"/>
<sequence length="576" mass="63092">MINQELVAYTKKCLDQGIGKEEIRKTLVQAGWQMNEVDAVLGSFEGNQVKKFNIKLTLSLGLLFLILVGGGLYWWQSGAKKNADGTTNLPVVNVQNESTTLEKYIAANVEKYKLSKPDATEAELVDFSAKLKEGITSEVENLIAACKELPTLVNSSEPNGTQLPENFGLGPVLAVDNAQTEMYAQTGFGEGCLYRTTDSGATWKSLSSQEDILAFLSQLEKISNDSVACSDISESVSMTSVGFEGEDVWSILPAHDKPNEIYAGVGGGRCLYKSVDSGAHWSKVHINTENMVPQNLSFENLVVDPENSDHLYAVGGMFTPPKDSGEWDINTFIESFDGGVNWQPVIIDGLQTIGLSFGSTGKVVYATTKFETWKKSGSGYNGVKTDYYLYQSEDNGKNWNKVYESLGADKMASQCSYSNIDVDRRNSDVVYVVCEHLYKSLDAGKTWNAILESDDSIKQYVPADLVVTDGLIYGVNPASGIELFFRSSDKGKTWEINNTGFHIYQIAVSQSDESMIFATDFDSNVYVSKNSGDSWSKINLPVELGTDDLISSISFHNASKSLFVGTSKGLYSIPIQ</sequence>
<dbReference type="SUPFAM" id="SSF110296">
    <property type="entry name" value="Oligoxyloglucan reducing end-specific cellobiohydrolase"/>
    <property type="match status" value="1"/>
</dbReference>
<evidence type="ECO:0000256" key="1">
    <source>
        <dbReference type="ARBA" id="ARBA00022737"/>
    </source>
</evidence>
<dbReference type="EMBL" id="MHKE01000012">
    <property type="protein sequence ID" value="OGY83929.1"/>
    <property type="molecule type" value="Genomic_DNA"/>
</dbReference>
<reference evidence="4 5" key="1">
    <citation type="journal article" date="2016" name="Nat. Commun.">
        <title>Thousands of microbial genomes shed light on interconnected biogeochemical processes in an aquifer system.</title>
        <authorList>
            <person name="Anantharaman K."/>
            <person name="Brown C.T."/>
            <person name="Hug L.A."/>
            <person name="Sharon I."/>
            <person name="Castelle C.J."/>
            <person name="Probst A.J."/>
            <person name="Thomas B.C."/>
            <person name="Singh A."/>
            <person name="Wilkins M.J."/>
            <person name="Karaoz U."/>
            <person name="Brodie E.L."/>
            <person name="Williams K.H."/>
            <person name="Hubbard S.S."/>
            <person name="Banfield J.F."/>
        </authorList>
    </citation>
    <scope>NUCLEOTIDE SEQUENCE [LARGE SCALE GENOMIC DNA]</scope>
</reference>
<evidence type="ECO:0000256" key="2">
    <source>
        <dbReference type="SAM" id="Phobius"/>
    </source>
</evidence>
<dbReference type="InterPro" id="IPR015943">
    <property type="entry name" value="WD40/YVTN_repeat-like_dom_sf"/>
</dbReference>
<evidence type="ECO:0000313" key="5">
    <source>
        <dbReference type="Proteomes" id="UP000179164"/>
    </source>
</evidence>
<dbReference type="Proteomes" id="UP000179164">
    <property type="component" value="Unassembled WGS sequence"/>
</dbReference>
<dbReference type="CDD" id="cd15482">
    <property type="entry name" value="Sialidase_non-viral"/>
    <property type="match status" value="1"/>
</dbReference>
<evidence type="ECO:0000259" key="3">
    <source>
        <dbReference type="Pfam" id="PF15902"/>
    </source>
</evidence>
<dbReference type="PANTHER" id="PTHR43739:SF5">
    <property type="entry name" value="EXO-ALPHA-SIALIDASE"/>
    <property type="match status" value="1"/>
</dbReference>
<gene>
    <name evidence="4" type="ORF">A2898_01475</name>
</gene>
<name>A0A1G2B5M7_9BACT</name>
<dbReference type="InterPro" id="IPR052025">
    <property type="entry name" value="Xyloglucanase_GH74"/>
</dbReference>
<dbReference type="STRING" id="1798543.A2898_01475"/>
<evidence type="ECO:0000313" key="4">
    <source>
        <dbReference type="EMBL" id="OGY83929.1"/>
    </source>
</evidence>
<accession>A0A1G2B5M7</accession>
<dbReference type="InterPro" id="IPR031778">
    <property type="entry name" value="Sortilin_N"/>
</dbReference>
<keyword evidence="2" id="KW-0812">Transmembrane</keyword>
<dbReference type="AlphaFoldDB" id="A0A1G2B5M7"/>
<keyword evidence="1" id="KW-0677">Repeat</keyword>
<feature type="domain" description="Sortilin N-terminal" evidence="3">
    <location>
        <begin position="484"/>
        <end position="566"/>
    </location>
</feature>
<keyword evidence="2" id="KW-0472">Membrane</keyword>
<keyword evidence="2" id="KW-1133">Transmembrane helix</keyword>
<dbReference type="Pfam" id="PF15902">
    <property type="entry name" value="Sortilin-Vps10"/>
    <property type="match status" value="1"/>
</dbReference>
<organism evidence="4 5">
    <name type="scientific">Candidatus Kerfeldbacteria bacterium RIFCSPLOWO2_01_FULL_48_11</name>
    <dbReference type="NCBI Taxonomy" id="1798543"/>
    <lineage>
        <taxon>Bacteria</taxon>
        <taxon>Candidatus Kerfeldiibacteriota</taxon>
    </lineage>
</organism>
<protein>
    <recommendedName>
        <fullName evidence="3">Sortilin N-terminal domain-containing protein</fullName>
    </recommendedName>
</protein>
<dbReference type="Gene3D" id="2.130.10.10">
    <property type="entry name" value="YVTN repeat-like/Quinoprotein amine dehydrogenase"/>
    <property type="match status" value="3"/>
</dbReference>
<dbReference type="PANTHER" id="PTHR43739">
    <property type="entry name" value="XYLOGLUCANASE (EUROFUNG)"/>
    <property type="match status" value="1"/>
</dbReference>
<comment type="caution">
    <text evidence="4">The sequence shown here is derived from an EMBL/GenBank/DDBJ whole genome shotgun (WGS) entry which is preliminary data.</text>
</comment>
<feature type="transmembrane region" description="Helical" evidence="2">
    <location>
        <begin position="56"/>
        <end position="75"/>
    </location>
</feature>